<sequence>MQRTVFFIVAVLCFITGGQAHAQRALKGMRGLELRGGMVDGFHTSDNRNELGYYFGVAMTTYAKNANKWVFGAEYLNRYYPYKDGRIPMAQFTGEGGYYYKFLSDGSKTFFFSLGASALAGYETVNWGDKLLYDGSTIQNKDSFLYGGAITLEVEAYLSDRVILVLTGRERILWGTSSGHFHTQFGIALKFMIN</sequence>
<gene>
    <name evidence="2" type="ORF">GGR06_004252</name>
</gene>
<evidence type="ECO:0000256" key="1">
    <source>
        <dbReference type="SAM" id="SignalP"/>
    </source>
</evidence>
<comment type="caution">
    <text evidence="2">The sequence shown here is derived from an EMBL/GenBank/DDBJ whole genome shotgun (WGS) entry which is preliminary data.</text>
</comment>
<keyword evidence="3" id="KW-1185">Reference proteome</keyword>
<feature type="signal peptide" evidence="1">
    <location>
        <begin position="1"/>
        <end position="22"/>
    </location>
</feature>
<feature type="chain" id="PRO_5032715637" description="Conjugal transfer protein TraO" evidence="1">
    <location>
        <begin position="23"/>
        <end position="194"/>
    </location>
</feature>
<evidence type="ECO:0008006" key="4">
    <source>
        <dbReference type="Google" id="ProtNLM"/>
    </source>
</evidence>
<dbReference type="AlphaFoldDB" id="A0A840D7G7"/>
<dbReference type="InterPro" id="IPR018899">
    <property type="entry name" value="Conjug_transposon_Tra0"/>
</dbReference>
<name>A0A840D7G7_9BACE</name>
<dbReference type="Proteomes" id="UP000560658">
    <property type="component" value="Unassembled WGS sequence"/>
</dbReference>
<proteinExistence type="predicted"/>
<dbReference type="Pfam" id="PF10626">
    <property type="entry name" value="TraO"/>
    <property type="match status" value="1"/>
</dbReference>
<accession>A0A840D7G7</accession>
<evidence type="ECO:0000313" key="2">
    <source>
        <dbReference type="EMBL" id="MBB4046418.1"/>
    </source>
</evidence>
<reference evidence="2" key="1">
    <citation type="submission" date="2020-08" db="EMBL/GenBank/DDBJ databases">
        <title>Genomic Encyclopedia of Type Strains, Phase IV (KMG-IV): sequencing the most valuable type-strain genomes for metagenomic binning, comparative biology and taxonomic classification.</title>
        <authorList>
            <person name="Goeker M."/>
        </authorList>
    </citation>
    <scope>NUCLEOTIDE SEQUENCE [LARGE SCALE GENOMIC DNA]</scope>
    <source>
        <strain evidence="2">DSM 105720</strain>
    </source>
</reference>
<evidence type="ECO:0000313" key="3">
    <source>
        <dbReference type="Proteomes" id="UP000560658"/>
    </source>
</evidence>
<keyword evidence="1" id="KW-0732">Signal</keyword>
<protein>
    <recommendedName>
        <fullName evidence="4">Conjugal transfer protein TraO</fullName>
    </recommendedName>
</protein>
<dbReference type="RefSeq" id="WP_044165754.1">
    <property type="nucleotide sequence ID" value="NZ_JACIER010000035.1"/>
</dbReference>
<organism evidence="2 3">
    <name type="scientific">Bacteroides reticulotermitis</name>
    <dbReference type="NCBI Taxonomy" id="1133319"/>
    <lineage>
        <taxon>Bacteria</taxon>
        <taxon>Pseudomonadati</taxon>
        <taxon>Bacteroidota</taxon>
        <taxon>Bacteroidia</taxon>
        <taxon>Bacteroidales</taxon>
        <taxon>Bacteroidaceae</taxon>
        <taxon>Bacteroides</taxon>
    </lineage>
</organism>
<dbReference type="EMBL" id="JACIER010000035">
    <property type="protein sequence ID" value="MBB4046418.1"/>
    <property type="molecule type" value="Genomic_DNA"/>
</dbReference>